<gene>
    <name evidence="2" type="ORF">P5673_003566</name>
</gene>
<keyword evidence="1" id="KW-0472">Membrane</keyword>
<evidence type="ECO:0000313" key="3">
    <source>
        <dbReference type="Proteomes" id="UP001249851"/>
    </source>
</evidence>
<protein>
    <submittedName>
        <fullName evidence="2">Pannexin-2</fullName>
    </submittedName>
</protein>
<dbReference type="Proteomes" id="UP001249851">
    <property type="component" value="Unassembled WGS sequence"/>
</dbReference>
<feature type="transmembrane region" description="Helical" evidence="1">
    <location>
        <begin position="257"/>
        <end position="282"/>
    </location>
</feature>
<proteinExistence type="predicted"/>
<reference evidence="2" key="2">
    <citation type="journal article" date="2023" name="Science">
        <title>Genomic signatures of disease resistance in endangered staghorn corals.</title>
        <authorList>
            <person name="Vollmer S.V."/>
            <person name="Selwyn J.D."/>
            <person name="Despard B.A."/>
            <person name="Roesel C.L."/>
        </authorList>
    </citation>
    <scope>NUCLEOTIDE SEQUENCE</scope>
    <source>
        <strain evidence="2">K2</strain>
    </source>
</reference>
<keyword evidence="3" id="KW-1185">Reference proteome</keyword>
<evidence type="ECO:0000256" key="1">
    <source>
        <dbReference type="SAM" id="Phobius"/>
    </source>
</evidence>
<dbReference type="GO" id="GO:0006812">
    <property type="term" value="P:monoatomic cation transport"/>
    <property type="evidence" value="ECO:0007669"/>
    <property type="project" value="InterPro"/>
</dbReference>
<dbReference type="PANTHER" id="PTHR15759:SF6">
    <property type="entry name" value="INNEXIN"/>
    <property type="match status" value="1"/>
</dbReference>
<keyword evidence="1" id="KW-1133">Transmembrane helix</keyword>
<sequence>MDSSTKMKLEIKTESFLDYLVRYLSVYAVAGMGLFLIIKGILAGYLIVCQPINRGVRVNLSYSQSEADYDRSYCLASMTDFRDNLVFATESGPNTFQGITILGLKQGEGRALYQKLLPYAFLIEAALCCFPALLWKMLACENLRASVRFVADLTEKVSSTLEFQYAGYSRKTEQSYMILPQDFNNQVDFWSGKAFLARVYTIKLMLNLGLLILIVCFYMAFPSLNYFNLQSHFVCHVHRQTLITCSFPDIDLFKMAWIVNIVLLDICIIIIVLQLINTVFCLPRRKTFFSRHLGGEERKSCSLTNDFHLISYFCYENLDKMNSAILFTSSGHRRGLNSPLISLETSEEECNTSPSSPSLSYATAPQVFRRSTVADEETK</sequence>
<feature type="transmembrane region" description="Helical" evidence="1">
    <location>
        <begin position="20"/>
        <end position="48"/>
    </location>
</feature>
<dbReference type="GO" id="GO:0015267">
    <property type="term" value="F:channel activity"/>
    <property type="evidence" value="ECO:0007669"/>
    <property type="project" value="InterPro"/>
</dbReference>
<dbReference type="InterPro" id="IPR039099">
    <property type="entry name" value="Pannexin"/>
</dbReference>
<dbReference type="AlphaFoldDB" id="A0AAD9R0U3"/>
<dbReference type="PANTHER" id="PTHR15759">
    <property type="entry name" value="PANNEXIN"/>
    <property type="match status" value="1"/>
</dbReference>
<organism evidence="2 3">
    <name type="scientific">Acropora cervicornis</name>
    <name type="common">Staghorn coral</name>
    <dbReference type="NCBI Taxonomy" id="6130"/>
    <lineage>
        <taxon>Eukaryota</taxon>
        <taxon>Metazoa</taxon>
        <taxon>Cnidaria</taxon>
        <taxon>Anthozoa</taxon>
        <taxon>Hexacorallia</taxon>
        <taxon>Scleractinia</taxon>
        <taxon>Astrocoeniina</taxon>
        <taxon>Acroporidae</taxon>
        <taxon>Acropora</taxon>
    </lineage>
</organism>
<dbReference type="GO" id="GO:0032732">
    <property type="term" value="P:positive regulation of interleukin-1 production"/>
    <property type="evidence" value="ECO:0007669"/>
    <property type="project" value="InterPro"/>
</dbReference>
<reference evidence="2" key="1">
    <citation type="journal article" date="2023" name="G3 (Bethesda)">
        <title>Whole genome assembly and annotation of the endangered Caribbean coral Acropora cervicornis.</title>
        <authorList>
            <person name="Selwyn J.D."/>
            <person name="Vollmer S.V."/>
        </authorList>
    </citation>
    <scope>NUCLEOTIDE SEQUENCE</scope>
    <source>
        <strain evidence="2">K2</strain>
    </source>
</reference>
<comment type="caution">
    <text evidence="2">The sequence shown here is derived from an EMBL/GenBank/DDBJ whole genome shotgun (WGS) entry which is preliminary data.</text>
</comment>
<accession>A0AAD9R0U3</accession>
<evidence type="ECO:0000313" key="2">
    <source>
        <dbReference type="EMBL" id="KAK2571027.1"/>
    </source>
</evidence>
<keyword evidence="1" id="KW-0812">Transmembrane</keyword>
<dbReference type="EMBL" id="JARQWQ010000006">
    <property type="protein sequence ID" value="KAK2571027.1"/>
    <property type="molecule type" value="Genomic_DNA"/>
</dbReference>
<name>A0AAD9R0U3_ACRCE</name>
<feature type="transmembrane region" description="Helical" evidence="1">
    <location>
        <begin position="204"/>
        <end position="221"/>
    </location>
</feature>